<accession>A0ABN0AVG6</accession>
<organism evidence="2 3">
    <name type="scientific">Chryseobacterium gleum ATCC 35910</name>
    <dbReference type="NCBI Taxonomy" id="525257"/>
    <lineage>
        <taxon>Bacteria</taxon>
        <taxon>Pseudomonadati</taxon>
        <taxon>Bacteroidota</taxon>
        <taxon>Flavobacteriia</taxon>
        <taxon>Flavobacteriales</taxon>
        <taxon>Weeksellaceae</taxon>
        <taxon>Chryseobacterium group</taxon>
        <taxon>Chryseobacterium</taxon>
    </lineage>
</organism>
<dbReference type="EMBL" id="ACKQ02000003">
    <property type="protein sequence ID" value="EFK37102.1"/>
    <property type="molecule type" value="Genomic_DNA"/>
</dbReference>
<keyword evidence="1" id="KW-1133">Transmembrane helix</keyword>
<evidence type="ECO:0000256" key="1">
    <source>
        <dbReference type="SAM" id="Phobius"/>
    </source>
</evidence>
<proteinExistence type="predicted"/>
<dbReference type="Proteomes" id="UP000002969">
    <property type="component" value="Unassembled WGS sequence"/>
</dbReference>
<keyword evidence="3" id="KW-1185">Reference proteome</keyword>
<protein>
    <submittedName>
        <fullName evidence="2">Uncharacterized protein</fullName>
    </submittedName>
</protein>
<reference evidence="2" key="1">
    <citation type="submission" date="2010-06" db="EMBL/GenBank/DDBJ databases">
        <authorList>
            <person name="Muzny D."/>
            <person name="Qin X."/>
            <person name="Buhay C."/>
            <person name="Dugan-Rocha S."/>
            <person name="Ding Y."/>
            <person name="Chen G."/>
            <person name="Hawes A."/>
            <person name="Holder M."/>
            <person name="Jhangiani S."/>
            <person name="Johnson A."/>
            <person name="Khan Z."/>
            <person name="Li Z."/>
            <person name="Liu W."/>
            <person name="Liu X."/>
            <person name="Perez L."/>
            <person name="Shen H."/>
            <person name="Wang Q."/>
            <person name="Watt J."/>
            <person name="Xi L."/>
            <person name="Xin Y."/>
            <person name="Zhou J."/>
            <person name="Deng J."/>
            <person name="Jiang H."/>
            <person name="Liu Y."/>
            <person name="Qu J."/>
            <person name="Song X.-Z."/>
            <person name="Zhang L."/>
            <person name="Villasana D."/>
            <person name="Johnson A."/>
            <person name="Liu J."/>
            <person name="Liyanage D."/>
            <person name="Lorensuhewa L."/>
            <person name="Robinson T."/>
            <person name="Song A."/>
            <person name="Song B.-B."/>
            <person name="Dinh H."/>
            <person name="Thornton R."/>
            <person name="Coyle M."/>
            <person name="Francisco L."/>
            <person name="Jackson L."/>
            <person name="Javaid M."/>
            <person name="Korchina V."/>
            <person name="Kovar C."/>
            <person name="Mata R."/>
            <person name="Mathew T."/>
            <person name="Ngo R."/>
            <person name="Nguyen L."/>
            <person name="Nguyen N."/>
            <person name="Okwuonu G."/>
            <person name="Ongeri F."/>
            <person name="Pham C."/>
            <person name="Simmons D."/>
            <person name="Wilczek-Boney K."/>
            <person name="Hale W."/>
            <person name="Jakkamsetti A."/>
            <person name="Pham P."/>
            <person name="Ruth R."/>
            <person name="San Lucas F."/>
            <person name="Warren J."/>
            <person name="Zhang J."/>
            <person name="Zhao Z."/>
            <person name="Zhou C."/>
            <person name="Zhu D."/>
            <person name="Lee S."/>
            <person name="Bess C."/>
            <person name="Blankenburg K."/>
            <person name="Forbes L."/>
            <person name="Fu Q."/>
            <person name="Gubbala S."/>
            <person name="Hirani K."/>
            <person name="Jayaseelan J.C."/>
            <person name="Lara F."/>
            <person name="Munidasa M."/>
            <person name="Palculict T."/>
            <person name="Patil S."/>
            <person name="Pu L.-L."/>
            <person name="Saada N."/>
            <person name="Tang L."/>
            <person name="Weissenberger G."/>
            <person name="Zhu Y."/>
            <person name="Hemphill L."/>
            <person name="Shang Y."/>
            <person name="Youmans B."/>
            <person name="Ayvaz T."/>
            <person name="Ross M."/>
            <person name="Santibanez J."/>
            <person name="Aqrawi P."/>
            <person name="Gross S."/>
            <person name="Joshi V."/>
            <person name="Fowler G."/>
            <person name="Nazareth L."/>
            <person name="Reid J."/>
            <person name="Worley K."/>
            <person name="Petrosino J."/>
            <person name="Highlander S."/>
            <person name="Gibbs R."/>
        </authorList>
    </citation>
    <scope>NUCLEOTIDE SEQUENCE [LARGE SCALE GENOMIC DNA]</scope>
    <source>
        <strain evidence="2">ATCC 35910</strain>
    </source>
</reference>
<evidence type="ECO:0000313" key="3">
    <source>
        <dbReference type="Proteomes" id="UP000002969"/>
    </source>
</evidence>
<keyword evidence="1" id="KW-0472">Membrane</keyword>
<keyword evidence="1" id="KW-0812">Transmembrane</keyword>
<evidence type="ECO:0000313" key="2">
    <source>
        <dbReference type="EMBL" id="EFK37102.1"/>
    </source>
</evidence>
<gene>
    <name evidence="2" type="ORF">HMPREF0204_10948</name>
</gene>
<sequence>MLLFLYIFSINKILYVSAEAGVFLFIIFNGLKPVSIENIII</sequence>
<feature type="transmembrane region" description="Helical" evidence="1">
    <location>
        <begin position="12"/>
        <end position="31"/>
    </location>
</feature>
<comment type="caution">
    <text evidence="2">The sequence shown here is derived from an EMBL/GenBank/DDBJ whole genome shotgun (WGS) entry which is preliminary data.</text>
</comment>
<name>A0ABN0AVG6_CHRGE</name>